<name>A0ABU2XBV6_9ACTN</name>
<dbReference type="EMBL" id="JAVRFD010000002">
    <property type="protein sequence ID" value="MDT0542398.1"/>
    <property type="molecule type" value="Genomic_DNA"/>
</dbReference>
<keyword evidence="2" id="KW-1185">Reference proteome</keyword>
<protein>
    <submittedName>
        <fullName evidence="1">DUF3515 domain-containing protein</fullName>
    </submittedName>
</protein>
<dbReference type="InterPro" id="IPR021903">
    <property type="entry name" value="DUF3515"/>
</dbReference>
<dbReference type="Pfam" id="PF12028">
    <property type="entry name" value="DUF3515"/>
    <property type="match status" value="1"/>
</dbReference>
<evidence type="ECO:0000313" key="1">
    <source>
        <dbReference type="EMBL" id="MDT0542398.1"/>
    </source>
</evidence>
<accession>A0ABU2XBV6</accession>
<reference evidence="1" key="1">
    <citation type="submission" date="2024-05" db="EMBL/GenBank/DDBJ databases">
        <title>30 novel species of actinomycetes from the DSMZ collection.</title>
        <authorList>
            <person name="Nouioui I."/>
        </authorList>
    </citation>
    <scope>NUCLEOTIDE SEQUENCE</scope>
    <source>
        <strain evidence="1">DSM 41529</strain>
    </source>
</reference>
<gene>
    <name evidence="1" type="ORF">RND15_06670</name>
</gene>
<comment type="caution">
    <text evidence="1">The sequence shown here is derived from an EMBL/GenBank/DDBJ whole genome shotgun (WGS) entry which is preliminary data.</text>
</comment>
<proteinExistence type="predicted"/>
<dbReference type="Proteomes" id="UP001180754">
    <property type="component" value="Unassembled WGS sequence"/>
</dbReference>
<organism evidence="1 2">
    <name type="scientific">Streptomyces lonegramiae</name>
    <dbReference type="NCBI Taxonomy" id="3075524"/>
    <lineage>
        <taxon>Bacteria</taxon>
        <taxon>Bacillati</taxon>
        <taxon>Actinomycetota</taxon>
        <taxon>Actinomycetes</taxon>
        <taxon>Kitasatosporales</taxon>
        <taxon>Streptomycetaceae</taxon>
        <taxon>Streptomyces</taxon>
    </lineage>
</organism>
<sequence length="173" mass="18078">MTGRLSRTARIAVGVAAAGLVVAGVLVVREVSSPAYGVEAAPRGDAPECGRIAKGYPADLAGRERARGGAPGVAVWGDRAVILRCGVRPPLPTVDACVNVDGVDWVVEEAKLDTDRRVLVSYGRDPAVEVSVSDRVAEIDGVLVELSKAVKPIRQERKCLSLSDVPRGGGYAH</sequence>
<evidence type="ECO:0000313" key="2">
    <source>
        <dbReference type="Proteomes" id="UP001180754"/>
    </source>
</evidence>
<dbReference type="RefSeq" id="WP_311722738.1">
    <property type="nucleotide sequence ID" value="NZ_JAVRFD010000002.1"/>
</dbReference>